<name>C0AQ36_9SPIR</name>
<feature type="transmembrane region" description="Helical" evidence="2">
    <location>
        <begin position="156"/>
        <end position="177"/>
    </location>
</feature>
<dbReference type="InterPro" id="IPR011990">
    <property type="entry name" value="TPR-like_helical_dom_sf"/>
</dbReference>
<evidence type="ECO:0000313" key="4">
    <source>
        <dbReference type="Proteomes" id="UP000003481"/>
    </source>
</evidence>
<feature type="repeat" description="TPR" evidence="1">
    <location>
        <begin position="44"/>
        <end position="77"/>
    </location>
</feature>
<dbReference type="SMART" id="SM00028">
    <property type="entry name" value="TPR"/>
    <property type="match status" value="3"/>
</dbReference>
<keyword evidence="2" id="KW-0812">Transmembrane</keyword>
<keyword evidence="1" id="KW-0802">TPR repeat</keyword>
<dbReference type="STRING" id="498742.BSPA14S_0135"/>
<gene>
    <name evidence="3" type="ORF">BSPA14S_0135</name>
</gene>
<organism evidence="3 4">
    <name type="scientific">Borreliella spielmanii A14S</name>
    <dbReference type="NCBI Taxonomy" id="498742"/>
    <lineage>
        <taxon>Bacteria</taxon>
        <taxon>Pseudomonadati</taxon>
        <taxon>Spirochaetota</taxon>
        <taxon>Spirochaetia</taxon>
        <taxon>Spirochaetales</taxon>
        <taxon>Borreliaceae</taxon>
        <taxon>Borreliella</taxon>
    </lineage>
</organism>
<dbReference type="EMBL" id="ABKB02000003">
    <property type="protein sequence ID" value="EEF84622.1"/>
    <property type="molecule type" value="Genomic_DNA"/>
</dbReference>
<dbReference type="eggNOG" id="COG0457">
    <property type="taxonomic scope" value="Bacteria"/>
</dbReference>
<dbReference type="HOGENOM" id="CLU_064306_0_0_12"/>
<comment type="caution">
    <text evidence="3">The sequence shown here is derived from an EMBL/GenBank/DDBJ whole genome shotgun (WGS) entry which is preliminary data.</text>
</comment>
<evidence type="ECO:0000313" key="3">
    <source>
        <dbReference type="EMBL" id="EEF84622.1"/>
    </source>
</evidence>
<dbReference type="Proteomes" id="UP000003481">
    <property type="component" value="Unassembled WGS sequence"/>
</dbReference>
<accession>C0AQ36</accession>
<dbReference type="InterPro" id="IPR019734">
    <property type="entry name" value="TPR_rpt"/>
</dbReference>
<reference evidence="3 4" key="1">
    <citation type="submission" date="2009-02" db="EMBL/GenBank/DDBJ databases">
        <authorList>
            <person name="Fraser-Liggett C.M."/>
            <person name="Mongodin E.F."/>
            <person name="Casjens B."/>
            <person name="Dunn J."/>
            <person name="Luft B."/>
            <person name="Qiu W."/>
            <person name="Schutzer S."/>
            <person name="Sebastian Y."/>
        </authorList>
    </citation>
    <scope>NUCLEOTIDE SEQUENCE [LARGE SCALE GENOMIC DNA]</scope>
    <source>
        <strain evidence="3 4">A14S</strain>
    </source>
</reference>
<keyword evidence="2" id="KW-0472">Membrane</keyword>
<protein>
    <submittedName>
        <fullName evidence="3">Tetratricopeptide repeat domain protein</fullName>
    </submittedName>
</protein>
<sequence>MGSNSSYMESNKIINKAISYYNSKKYSQSIKLLEKEIFFYKNCYLYHYVLGMSYLRIGNLGNAQTYLKKAYTLNPSESNIKQAIAILLVSQGKEEKAIQIWLKMIEENQEVEKSELSLEIIRKNPVKGSIFLKNSNLYEKLFPIIKTIPDKNLTKLIIIIAIGGIILISILAIYFIFYKQKTTTSTNWQAEINKNLNNIATYIDDIKINNKEKIKNDEGQFILILTSDEIKNSFEKIKDYLKTGKDNFARVEINKILNSNASESIKLKAKNLASFISRPDFIEFNEYLNLKDIKKDPAIYSNVYVKWEGIVNNIEKKDNIIQFDFYVGYNKNVLSGIIPTKTTFDIDIDFKDSVEILGQIEYKKNKLTLNAITIRKIDKNSS</sequence>
<dbReference type="SUPFAM" id="SSF48452">
    <property type="entry name" value="TPR-like"/>
    <property type="match status" value="1"/>
</dbReference>
<dbReference type="Gene3D" id="1.25.40.10">
    <property type="entry name" value="Tetratricopeptide repeat domain"/>
    <property type="match status" value="1"/>
</dbReference>
<evidence type="ECO:0000256" key="1">
    <source>
        <dbReference type="PROSITE-ProRule" id="PRU00339"/>
    </source>
</evidence>
<evidence type="ECO:0000256" key="2">
    <source>
        <dbReference type="SAM" id="Phobius"/>
    </source>
</evidence>
<dbReference type="AlphaFoldDB" id="C0AQ36"/>
<dbReference type="PROSITE" id="PS50005">
    <property type="entry name" value="TPR"/>
    <property type="match status" value="1"/>
</dbReference>
<keyword evidence="2" id="KW-1133">Transmembrane helix</keyword>
<proteinExistence type="predicted"/>